<dbReference type="AlphaFoldDB" id="A0A841EMC1"/>
<comment type="caution">
    <text evidence="2">The sequence shown here is derived from an EMBL/GenBank/DDBJ whole genome shotgun (WGS) entry which is preliminary data.</text>
</comment>
<organism evidence="2 3">
    <name type="scientific">Arcicella rosea</name>
    <dbReference type="NCBI Taxonomy" id="502909"/>
    <lineage>
        <taxon>Bacteria</taxon>
        <taxon>Pseudomonadati</taxon>
        <taxon>Bacteroidota</taxon>
        <taxon>Cytophagia</taxon>
        <taxon>Cytophagales</taxon>
        <taxon>Flectobacillaceae</taxon>
        <taxon>Arcicella</taxon>
    </lineage>
</organism>
<keyword evidence="1" id="KW-0472">Membrane</keyword>
<keyword evidence="1" id="KW-0812">Transmembrane</keyword>
<evidence type="ECO:0000256" key="1">
    <source>
        <dbReference type="SAM" id="Phobius"/>
    </source>
</evidence>
<gene>
    <name evidence="2" type="ORF">HNP25_001990</name>
</gene>
<accession>A0A841EMC1</accession>
<proteinExistence type="predicted"/>
<evidence type="ECO:0000313" key="3">
    <source>
        <dbReference type="Proteomes" id="UP000524404"/>
    </source>
</evidence>
<protein>
    <submittedName>
        <fullName evidence="2">Uncharacterized protein</fullName>
    </submittedName>
</protein>
<reference evidence="2 3" key="1">
    <citation type="submission" date="2020-08" db="EMBL/GenBank/DDBJ databases">
        <title>Functional genomics of gut bacteria from endangered species of beetles.</title>
        <authorList>
            <person name="Carlos-Shanley C."/>
        </authorList>
    </citation>
    <scope>NUCLEOTIDE SEQUENCE [LARGE SCALE GENOMIC DNA]</scope>
    <source>
        <strain evidence="2 3">S00070</strain>
    </source>
</reference>
<sequence>MKNVNKNIYFVLCVYAICVLLRIAVGLYFNDKGIDILLNQFSWVSTILFFVTMIYVGKNTINTKNAK</sequence>
<feature type="transmembrane region" description="Helical" evidence="1">
    <location>
        <begin position="41"/>
        <end position="57"/>
    </location>
</feature>
<name>A0A841EMC1_9BACT</name>
<keyword evidence="1" id="KW-1133">Transmembrane helix</keyword>
<dbReference type="Proteomes" id="UP000524404">
    <property type="component" value="Unassembled WGS sequence"/>
</dbReference>
<feature type="transmembrane region" description="Helical" evidence="1">
    <location>
        <begin position="7"/>
        <end position="29"/>
    </location>
</feature>
<dbReference type="EMBL" id="JACHKT010000012">
    <property type="protein sequence ID" value="MBB6003334.1"/>
    <property type="molecule type" value="Genomic_DNA"/>
</dbReference>
<evidence type="ECO:0000313" key="2">
    <source>
        <dbReference type="EMBL" id="MBB6003334.1"/>
    </source>
</evidence>
<keyword evidence="3" id="KW-1185">Reference proteome</keyword>